<dbReference type="AlphaFoldDB" id="A0A7T4U1E6"/>
<dbReference type="Proteomes" id="UP000596130">
    <property type="component" value="Chromosome"/>
</dbReference>
<protein>
    <submittedName>
        <fullName evidence="2">Twin-arginine translocation signal domain-containing protein</fullName>
    </submittedName>
</protein>
<reference evidence="2 3" key="1">
    <citation type="submission" date="2020-12" db="EMBL/GenBank/DDBJ databases">
        <title>Identification and biosynthesis of polyene macrolides produced by Streptomyces alfalfae Men-myco-93-63.</title>
        <authorList>
            <person name="Liu D."/>
            <person name="Li Y."/>
            <person name="Liu L."/>
            <person name="Han X."/>
            <person name="Shen F."/>
        </authorList>
    </citation>
    <scope>NUCLEOTIDE SEQUENCE [LARGE SCALE GENOMIC DNA]</scope>
    <source>
        <strain evidence="2 3">Men-myco-93-63</strain>
    </source>
</reference>
<evidence type="ECO:0000313" key="3">
    <source>
        <dbReference type="Proteomes" id="UP000596130"/>
    </source>
</evidence>
<accession>A0A7T4U1E6</accession>
<evidence type="ECO:0000256" key="1">
    <source>
        <dbReference type="SAM" id="MobiDB-lite"/>
    </source>
</evidence>
<dbReference type="RefSeq" id="WP_198504446.1">
    <property type="nucleotide sequence ID" value="NZ_CP065959.1"/>
</dbReference>
<evidence type="ECO:0000313" key="2">
    <source>
        <dbReference type="EMBL" id="QQC92793.1"/>
    </source>
</evidence>
<organism evidence="2 3">
    <name type="scientific">Streptomyces alfalfae</name>
    <dbReference type="NCBI Taxonomy" id="1642299"/>
    <lineage>
        <taxon>Bacteria</taxon>
        <taxon>Bacillati</taxon>
        <taxon>Actinomycetota</taxon>
        <taxon>Actinomycetes</taxon>
        <taxon>Kitasatosporales</taxon>
        <taxon>Streptomycetaceae</taxon>
        <taxon>Streptomyces</taxon>
    </lineage>
</organism>
<feature type="compositionally biased region" description="Low complexity" evidence="1">
    <location>
        <begin position="25"/>
        <end position="35"/>
    </location>
</feature>
<dbReference type="PROSITE" id="PS51318">
    <property type="entry name" value="TAT"/>
    <property type="match status" value="1"/>
</dbReference>
<dbReference type="EMBL" id="CP065959">
    <property type="protein sequence ID" value="QQC92793.1"/>
    <property type="molecule type" value="Genomic_DNA"/>
</dbReference>
<dbReference type="NCBIfam" id="TIGR01409">
    <property type="entry name" value="TAT_signal_seq"/>
    <property type="match status" value="1"/>
</dbReference>
<sequence length="45" mass="4492">MPLTSTSTREGSGVSRRGFVGLLGAGAASVGLPSSETSVSPWPED</sequence>
<feature type="region of interest" description="Disordered" evidence="1">
    <location>
        <begin position="25"/>
        <end position="45"/>
    </location>
</feature>
<proteinExistence type="predicted"/>
<dbReference type="InterPro" id="IPR019546">
    <property type="entry name" value="TAT_signal_bac_arc"/>
</dbReference>
<feature type="compositionally biased region" description="Polar residues" evidence="1">
    <location>
        <begin position="36"/>
        <end position="45"/>
    </location>
</feature>
<name>A0A7T4U1E6_9ACTN</name>
<gene>
    <name evidence="2" type="ORF">I8755_33860</name>
</gene>
<dbReference type="InterPro" id="IPR006311">
    <property type="entry name" value="TAT_signal"/>
</dbReference>